<evidence type="ECO:0000256" key="1">
    <source>
        <dbReference type="SAM" id="SignalP"/>
    </source>
</evidence>
<reference evidence="3" key="1">
    <citation type="submission" date="2022-11" db="UniProtKB">
        <authorList>
            <consortium name="WormBaseParasite"/>
        </authorList>
    </citation>
    <scope>IDENTIFICATION</scope>
</reference>
<keyword evidence="2" id="KW-1185">Reference proteome</keyword>
<proteinExistence type="predicted"/>
<feature type="signal peptide" evidence="1">
    <location>
        <begin position="1"/>
        <end position="21"/>
    </location>
</feature>
<dbReference type="WBParaSite" id="PSAMB.scaffold5492size11573.g26732.t1">
    <property type="protein sequence ID" value="PSAMB.scaffold5492size11573.g26732.t1"/>
    <property type="gene ID" value="PSAMB.scaffold5492size11573.g26732"/>
</dbReference>
<organism evidence="2 3">
    <name type="scientific">Plectus sambesii</name>
    <dbReference type="NCBI Taxonomy" id="2011161"/>
    <lineage>
        <taxon>Eukaryota</taxon>
        <taxon>Metazoa</taxon>
        <taxon>Ecdysozoa</taxon>
        <taxon>Nematoda</taxon>
        <taxon>Chromadorea</taxon>
        <taxon>Plectida</taxon>
        <taxon>Plectina</taxon>
        <taxon>Plectoidea</taxon>
        <taxon>Plectidae</taxon>
        <taxon>Plectus</taxon>
    </lineage>
</organism>
<feature type="chain" id="PRO_5037227179" evidence="1">
    <location>
        <begin position="22"/>
        <end position="154"/>
    </location>
</feature>
<evidence type="ECO:0000313" key="2">
    <source>
        <dbReference type="Proteomes" id="UP000887566"/>
    </source>
</evidence>
<protein>
    <submittedName>
        <fullName evidence="3">Uncharacterized protein</fullName>
    </submittedName>
</protein>
<accession>A0A914WW54</accession>
<keyword evidence="1" id="KW-0732">Signal</keyword>
<evidence type="ECO:0000313" key="3">
    <source>
        <dbReference type="WBParaSite" id="PSAMB.scaffold5492size11573.g26732.t1"/>
    </source>
</evidence>
<dbReference type="AlphaFoldDB" id="A0A914WW54"/>
<name>A0A914WW54_9BILA</name>
<sequence length="154" mass="16405">MMTSLAYGIVALFCFCCSVSSDGSNITSLLPTCSNGGCDFEFIIDQLAVEVTGMDELRSVVNNITIELPISGKAAGSVCSAVTKAIDTAENKMYFPGEQSYDGSMDRLKKMNVSFDEAMDKSQHAAQAIMEAALCFQSADPNINCGAMIPDKLV</sequence>
<dbReference type="Proteomes" id="UP000887566">
    <property type="component" value="Unplaced"/>
</dbReference>